<evidence type="ECO:0000256" key="1">
    <source>
        <dbReference type="SAM" id="MobiDB-lite"/>
    </source>
</evidence>
<proteinExistence type="predicted"/>
<dbReference type="Gene3D" id="3.60.60.10">
    <property type="entry name" value="Penicillin V Acylase, Chain A"/>
    <property type="match status" value="1"/>
</dbReference>
<name>A0A6B0GJL3_9EURY</name>
<organism evidence="2 3">
    <name type="scientific">Halomarina oriensis</name>
    <dbReference type="NCBI Taxonomy" id="671145"/>
    <lineage>
        <taxon>Archaea</taxon>
        <taxon>Methanobacteriati</taxon>
        <taxon>Methanobacteriota</taxon>
        <taxon>Stenosarchaea group</taxon>
        <taxon>Halobacteria</taxon>
        <taxon>Halobacteriales</taxon>
        <taxon>Natronomonadaceae</taxon>
        <taxon>Halomarina</taxon>
    </lineage>
</organism>
<sequence>MPSERHTEADRDEQASPGTERSRLRRLGPAVRHNLRGFRAALDCRGLNRERVCRIAAERVSELPATTRTELQATARAAGVPYRDLLAFTLFDESVSPDGCTVAAATGAATAGGGTVFFKQSDKDGAASFEGQGYHRHRQVNVVRTERPTGRNHVVGVTAAGSTALKMGMNDRGVAVGSNFAATAAFDADEADLDARMAVSRGEYLRQGLLHGDTAVEVAQHVAARLLESPMASPGIIEVADADRVVVLEGAQTSLAGEWTDDGVVVRANAFGLLDDRSPLVSELASSRRRADRAETLLAAADGAVAVGTMRDLSVDHANGPGDDSICRHETDDYTDAASLSAAVFDIDGERPAASDCYLALGTPCHAWRSDEGDGWLRLSPTATADDVPERFLTGEAWLDYYSTAANDGPVD</sequence>
<dbReference type="RefSeq" id="WP_158204689.1">
    <property type="nucleotide sequence ID" value="NZ_WSZK01000016.1"/>
</dbReference>
<dbReference type="InterPro" id="IPR047794">
    <property type="entry name" value="C45_proenzyme-like"/>
</dbReference>
<reference evidence="2 3" key="1">
    <citation type="submission" date="2019-12" db="EMBL/GenBank/DDBJ databases">
        <title>Halocatena pleomorpha gen. nov. sp. nov., an extremely halophilic archaeon of family Halobacteriaceae isolated from saltpan soil.</title>
        <authorList>
            <person name="Pal Y."/>
            <person name="Verma A."/>
            <person name="Krishnamurthi S."/>
            <person name="Kumar P."/>
        </authorList>
    </citation>
    <scope>NUCLEOTIDE SEQUENCE [LARGE SCALE GENOMIC DNA]</scope>
    <source>
        <strain evidence="2 3">JCM 16495</strain>
    </source>
</reference>
<dbReference type="Proteomes" id="UP000451471">
    <property type="component" value="Unassembled WGS sequence"/>
</dbReference>
<evidence type="ECO:0000313" key="2">
    <source>
        <dbReference type="EMBL" id="MWG34994.1"/>
    </source>
</evidence>
<gene>
    <name evidence="2" type="ORF">GQS65_10930</name>
</gene>
<evidence type="ECO:0000313" key="3">
    <source>
        <dbReference type="Proteomes" id="UP000451471"/>
    </source>
</evidence>
<comment type="caution">
    <text evidence="2">The sequence shown here is derived from an EMBL/GenBank/DDBJ whole genome shotgun (WGS) entry which is preliminary data.</text>
</comment>
<protein>
    <submittedName>
        <fullName evidence="2">Uncharacterized protein</fullName>
    </submittedName>
</protein>
<keyword evidence="3" id="KW-1185">Reference proteome</keyword>
<accession>A0A6B0GJL3</accession>
<dbReference type="OrthoDB" id="175578at2157"/>
<feature type="compositionally biased region" description="Basic and acidic residues" evidence="1">
    <location>
        <begin position="1"/>
        <end position="14"/>
    </location>
</feature>
<dbReference type="NCBIfam" id="NF040521">
    <property type="entry name" value="C45_proenzyme"/>
    <property type="match status" value="1"/>
</dbReference>
<feature type="region of interest" description="Disordered" evidence="1">
    <location>
        <begin position="1"/>
        <end position="28"/>
    </location>
</feature>
<dbReference type="EMBL" id="WSZK01000016">
    <property type="protein sequence ID" value="MWG34994.1"/>
    <property type="molecule type" value="Genomic_DNA"/>
</dbReference>
<dbReference type="AlphaFoldDB" id="A0A6B0GJL3"/>